<reference evidence="1" key="1">
    <citation type="submission" date="2019-04" db="EMBL/GenBank/DDBJ databases">
        <authorList>
            <consortium name="Science for Life Laboratories"/>
        </authorList>
    </citation>
    <scope>NUCLEOTIDE SEQUENCE</scope>
    <source>
        <strain evidence="1">MBLW1</strain>
    </source>
</reference>
<proteinExistence type="predicted"/>
<dbReference type="EMBL" id="LR593887">
    <property type="protein sequence ID" value="VTR97732.1"/>
    <property type="molecule type" value="Genomic_DNA"/>
</dbReference>
<name>A0A6C2YJ40_9BACT</name>
<dbReference type="Proteomes" id="UP000464378">
    <property type="component" value="Chromosome"/>
</dbReference>
<keyword evidence="2" id="KW-1185">Reference proteome</keyword>
<dbReference type="EMBL" id="LR586016">
    <property type="protein sequence ID" value="VIP01153.1"/>
    <property type="molecule type" value="Genomic_DNA"/>
</dbReference>
<accession>A0A6C2YJ40</accession>
<evidence type="ECO:0000313" key="2">
    <source>
        <dbReference type="Proteomes" id="UP000464378"/>
    </source>
</evidence>
<gene>
    <name evidence="1" type="ORF">GMBLW1_28070</name>
</gene>
<sequence>MDKIIDNAIIDPYFSSYEKFFDHDWAATILAAVKDSTLENAVNGLMVAWRSTNGAHILPSHMVESLRRYAESKMEASLHSRERYSELVIEVIAGTLVDRMQCELTHEQTRSLKLAVAEIEGEVRKSMKSNQQRGQFDVAQYWESLVNHSEFRFSILGTQRINYGALFFAYEDFIANVIRTKDFAYTSKGANNQIDKVFPKHFGTSLGNLCWNDDEVQLAKLVRNALVHNGGRFGEDLEKFRSRFVTVTQLDNALLCGEKFNLVNNKIQIMPDNTRYLFCVLKERVTRIVDEVK</sequence>
<evidence type="ECO:0000313" key="1">
    <source>
        <dbReference type="EMBL" id="VIP01153.1"/>
    </source>
</evidence>
<dbReference type="KEGG" id="tim:GMBLW1_28070"/>
<dbReference type="RefSeq" id="WP_162656391.1">
    <property type="nucleotide sequence ID" value="NZ_LR593887.1"/>
</dbReference>
<dbReference type="InParanoid" id="A0A6C2YJ40"/>
<dbReference type="AlphaFoldDB" id="A0A6C2YJ40"/>
<organism evidence="1">
    <name type="scientific">Tuwongella immobilis</name>
    <dbReference type="NCBI Taxonomy" id="692036"/>
    <lineage>
        <taxon>Bacteria</taxon>
        <taxon>Pseudomonadati</taxon>
        <taxon>Planctomycetota</taxon>
        <taxon>Planctomycetia</taxon>
        <taxon>Gemmatales</taxon>
        <taxon>Gemmataceae</taxon>
        <taxon>Tuwongella</taxon>
    </lineage>
</organism>
<protein>
    <submittedName>
        <fullName evidence="1">Uncharacterized protein</fullName>
    </submittedName>
</protein>